<protein>
    <submittedName>
        <fullName evidence="1">Azolemycin family RiPP peptide</fullName>
    </submittedName>
</protein>
<evidence type="ECO:0000313" key="2">
    <source>
        <dbReference type="Proteomes" id="UP000305778"/>
    </source>
</evidence>
<comment type="caution">
    <text evidence="1">The sequence shown here is derived from an EMBL/GenBank/DDBJ whole genome shotgun (WGS) entry which is preliminary data.</text>
</comment>
<evidence type="ECO:0000313" key="1">
    <source>
        <dbReference type="EMBL" id="TJZ98808.1"/>
    </source>
</evidence>
<sequence>MFEEMAIPEPEAVVVCSCTVKIDGENEEI</sequence>
<reference evidence="1 2" key="1">
    <citation type="submission" date="2019-04" db="EMBL/GenBank/DDBJ databases">
        <title>Streptomyces oryziradicis sp. nov., a novel actinomycete isolated from rhizosphere soil of rice (Oryza sativa L.).</title>
        <authorList>
            <person name="Li C."/>
        </authorList>
    </citation>
    <scope>NUCLEOTIDE SEQUENCE [LARGE SCALE GENOMIC DNA]</scope>
    <source>
        <strain evidence="1 2">NEAU-C40</strain>
    </source>
</reference>
<accession>A0A4V5MYH3</accession>
<dbReference type="EMBL" id="SUMC01000127">
    <property type="protein sequence ID" value="TJZ98808.1"/>
    <property type="molecule type" value="Genomic_DNA"/>
</dbReference>
<name>A0A4V5MYH3_9ACTN</name>
<dbReference type="Proteomes" id="UP000305778">
    <property type="component" value="Unassembled WGS sequence"/>
</dbReference>
<dbReference type="AlphaFoldDB" id="A0A4V5MYH3"/>
<keyword evidence="2" id="KW-1185">Reference proteome</keyword>
<proteinExistence type="predicted"/>
<dbReference type="NCBIfam" id="NF033434">
    <property type="entry name" value="AzmA_fam_RiPP"/>
    <property type="match status" value="1"/>
</dbReference>
<gene>
    <name evidence="1" type="ORF">FCI23_48155</name>
</gene>
<organism evidence="1 2">
    <name type="scientific">Actinacidiphila oryziradicis</name>
    <dbReference type="NCBI Taxonomy" id="2571141"/>
    <lineage>
        <taxon>Bacteria</taxon>
        <taxon>Bacillati</taxon>
        <taxon>Actinomycetota</taxon>
        <taxon>Actinomycetes</taxon>
        <taxon>Kitasatosporales</taxon>
        <taxon>Streptomycetaceae</taxon>
        <taxon>Actinacidiphila</taxon>
    </lineage>
</organism>